<organism evidence="1">
    <name type="scientific">human gut metagenome</name>
    <dbReference type="NCBI Taxonomy" id="408170"/>
    <lineage>
        <taxon>unclassified sequences</taxon>
        <taxon>metagenomes</taxon>
        <taxon>organismal metagenomes</taxon>
    </lineage>
</organism>
<dbReference type="SUPFAM" id="SSF56731">
    <property type="entry name" value="DNA primase core"/>
    <property type="match status" value="1"/>
</dbReference>
<accession>W1XBA5</accession>
<dbReference type="PANTHER" id="PTHR30313">
    <property type="entry name" value="DNA PRIMASE"/>
    <property type="match status" value="1"/>
</dbReference>
<dbReference type="PANTHER" id="PTHR30313:SF2">
    <property type="entry name" value="DNA PRIMASE"/>
    <property type="match status" value="1"/>
</dbReference>
<reference evidence="1" key="1">
    <citation type="submission" date="2013-12" db="EMBL/GenBank/DDBJ databases">
        <title>A Varibaculum cambriense genome reconstructed from a premature infant gut community with otherwise low bacterial novelty that shifts toward anaerobic metabolism during the third week of life.</title>
        <authorList>
            <person name="Brown C.T."/>
            <person name="Sharon I."/>
            <person name="Thomas B.C."/>
            <person name="Castelle C.J."/>
            <person name="Morowitz M.J."/>
            <person name="Banfield J.F."/>
        </authorList>
    </citation>
    <scope>NUCLEOTIDE SEQUENCE</scope>
</reference>
<dbReference type="InterPro" id="IPR050219">
    <property type="entry name" value="DnaG_primase"/>
</dbReference>
<name>W1XBA5_9ZZZZ</name>
<sequence>MYEHVEHLRKFAKKIILTYDGDKAGQAATAKALNELYDLSVEIIRIPDNMDPDEFIKKNSA</sequence>
<dbReference type="Gene3D" id="3.40.1360.10">
    <property type="match status" value="1"/>
</dbReference>
<dbReference type="GO" id="GO:0005737">
    <property type="term" value="C:cytoplasm"/>
    <property type="evidence" value="ECO:0007669"/>
    <property type="project" value="TreeGrafter"/>
</dbReference>
<comment type="caution">
    <text evidence="1">The sequence shown here is derived from an EMBL/GenBank/DDBJ whole genome shotgun (WGS) entry which is preliminary data.</text>
</comment>
<dbReference type="EMBL" id="AZMM01016910">
    <property type="protein sequence ID" value="ETJ27642.1"/>
    <property type="molecule type" value="Genomic_DNA"/>
</dbReference>
<evidence type="ECO:0000313" key="1">
    <source>
        <dbReference type="EMBL" id="ETJ27642.1"/>
    </source>
</evidence>
<dbReference type="Pfam" id="PF13155">
    <property type="entry name" value="Toprim_2"/>
    <property type="match status" value="1"/>
</dbReference>
<gene>
    <name evidence="1" type="ORF">Q604_UNBC16910G0001</name>
</gene>
<protein>
    <submittedName>
        <fullName evidence="1">DNA primase</fullName>
    </submittedName>
</protein>
<dbReference type="AlphaFoldDB" id="W1XBA5"/>
<proteinExistence type="predicted"/>
<dbReference type="GO" id="GO:0006269">
    <property type="term" value="P:DNA replication, synthesis of primer"/>
    <property type="evidence" value="ECO:0007669"/>
    <property type="project" value="TreeGrafter"/>
</dbReference>
<feature type="non-terminal residue" evidence="1">
    <location>
        <position position="61"/>
    </location>
</feature>